<dbReference type="EMBL" id="PTQR01000106">
    <property type="protein sequence ID" value="TKX19746.1"/>
    <property type="molecule type" value="Genomic_DNA"/>
</dbReference>
<dbReference type="Proteomes" id="UP000308133">
    <property type="component" value="Unassembled WGS sequence"/>
</dbReference>
<evidence type="ECO:0000313" key="2">
    <source>
        <dbReference type="EMBL" id="TKX19746.1"/>
    </source>
</evidence>
<evidence type="ECO:0000313" key="3">
    <source>
        <dbReference type="Proteomes" id="UP000308133"/>
    </source>
</evidence>
<feature type="compositionally biased region" description="Basic and acidic residues" evidence="1">
    <location>
        <begin position="1"/>
        <end position="21"/>
    </location>
</feature>
<sequence>MIEFDKNYKQTREDDKGRDEGLSDDEEEGSDDDLTQEERNIQDLQRVLETAETSNRPRKMVSDMLSLMLCCRTTYHEILRLTYSRYQFMVCQHPQAIQYIRPVSLSFLTSLNFTLHKTTREDLNKITIKQPVDVLPLTTDSEKTSTLLDTWWEAVVHLSRFITPGTLNLFFTCDIASYQLAFNFAAPLATLPPLKSCWIRLAARRDPRIASLARTVSLRCTQGILPSEQAPFRYMDLPRELRLMVLEHTDLVTPLQELNWNKQYHLFWSHAFGVPYGLREIDEHPAFHLRDCRLEDFYDGSFCSVRHSAHASSPGCECWAPPTPIFLAGHGLRDDANEVFFKRNRIIISPHRVDLPVQAMPIDSLLSQFLAYAPDVALNHLRNLEVVFPPLRMTPALHAQMMNYHGWNSAIRSLERKLHSRQLTLSVVVADLEPDDYEMTSRRAIVPDQIHDQVVEVYHALFTPLSCLKTGLRAFYANVAEPLRWQICSAFDSDEEWDERIMLVEDLKGAKDRDMEALVMGNDYDAVKAGKDDYELSQWFIDNQRLDELFK</sequence>
<accession>A0A4U7ATF0</accession>
<reference evidence="2 3" key="1">
    <citation type="submission" date="2018-02" db="EMBL/GenBank/DDBJ databases">
        <title>Draft genome sequences of Elsinoe sp., causing black scab on jojoba.</title>
        <authorList>
            <person name="Stodart B."/>
            <person name="Jeffress S."/>
            <person name="Ash G."/>
            <person name="Arun Chinnappa K."/>
        </authorList>
    </citation>
    <scope>NUCLEOTIDE SEQUENCE [LARGE SCALE GENOMIC DNA]</scope>
    <source>
        <strain evidence="2 3">Hillstone_2</strain>
    </source>
</reference>
<dbReference type="PANTHER" id="PTHR42085:SF6">
    <property type="entry name" value="F-BOX DOMAIN-CONTAINING PROTEIN"/>
    <property type="match status" value="1"/>
</dbReference>
<protein>
    <submittedName>
        <fullName evidence="2">Uncharacterized protein</fullName>
    </submittedName>
</protein>
<dbReference type="AlphaFoldDB" id="A0A4U7ATF0"/>
<proteinExistence type="predicted"/>
<name>A0A4U7ATF0_9PEZI</name>
<gene>
    <name evidence="2" type="ORF">C1H76_7944</name>
</gene>
<dbReference type="InterPro" id="IPR038883">
    <property type="entry name" value="AN11006-like"/>
</dbReference>
<evidence type="ECO:0000256" key="1">
    <source>
        <dbReference type="SAM" id="MobiDB-lite"/>
    </source>
</evidence>
<organism evidence="2 3">
    <name type="scientific">Elsinoe australis</name>
    <dbReference type="NCBI Taxonomy" id="40998"/>
    <lineage>
        <taxon>Eukaryota</taxon>
        <taxon>Fungi</taxon>
        <taxon>Dikarya</taxon>
        <taxon>Ascomycota</taxon>
        <taxon>Pezizomycotina</taxon>
        <taxon>Dothideomycetes</taxon>
        <taxon>Dothideomycetidae</taxon>
        <taxon>Myriangiales</taxon>
        <taxon>Elsinoaceae</taxon>
        <taxon>Elsinoe</taxon>
    </lineage>
</organism>
<comment type="caution">
    <text evidence="2">The sequence shown here is derived from an EMBL/GenBank/DDBJ whole genome shotgun (WGS) entry which is preliminary data.</text>
</comment>
<dbReference type="PANTHER" id="PTHR42085">
    <property type="entry name" value="F-BOX DOMAIN-CONTAINING PROTEIN"/>
    <property type="match status" value="1"/>
</dbReference>
<feature type="compositionally biased region" description="Acidic residues" evidence="1">
    <location>
        <begin position="22"/>
        <end position="35"/>
    </location>
</feature>
<feature type="region of interest" description="Disordered" evidence="1">
    <location>
        <begin position="1"/>
        <end position="39"/>
    </location>
</feature>